<dbReference type="InterPro" id="IPR036097">
    <property type="entry name" value="HisK_dim/P_sf"/>
</dbReference>
<evidence type="ECO:0000313" key="10">
    <source>
        <dbReference type="Proteomes" id="UP000326509"/>
    </source>
</evidence>
<dbReference type="InterPro" id="IPR004358">
    <property type="entry name" value="Sig_transdc_His_kin-like_C"/>
</dbReference>
<name>A0A5J4IND6_9FLAO</name>
<feature type="coiled-coil region" evidence="5">
    <location>
        <begin position="275"/>
        <end position="302"/>
    </location>
</feature>
<feature type="transmembrane region" description="Helical" evidence="6">
    <location>
        <begin position="319"/>
        <end position="339"/>
    </location>
</feature>
<dbReference type="InterPro" id="IPR011006">
    <property type="entry name" value="CheY-like_superfamily"/>
</dbReference>
<proteinExistence type="predicted"/>
<dbReference type="SUPFAM" id="SSF48452">
    <property type="entry name" value="TPR-like"/>
    <property type="match status" value="2"/>
</dbReference>
<dbReference type="Gene3D" id="3.40.50.2300">
    <property type="match status" value="1"/>
</dbReference>
<dbReference type="PROSITE" id="PS50109">
    <property type="entry name" value="HIS_KIN"/>
    <property type="match status" value="1"/>
</dbReference>
<keyword evidence="9" id="KW-0808">Transferase</keyword>
<dbReference type="CDD" id="cd16922">
    <property type="entry name" value="HATPase_EvgS-ArcB-TorS-like"/>
    <property type="match status" value="1"/>
</dbReference>
<dbReference type="OrthoDB" id="4457677at2"/>
<dbReference type="Proteomes" id="UP000326509">
    <property type="component" value="Unassembled WGS sequence"/>
</dbReference>
<dbReference type="Pfam" id="PF00512">
    <property type="entry name" value="HisKA"/>
    <property type="match status" value="1"/>
</dbReference>
<dbReference type="Pfam" id="PF02518">
    <property type="entry name" value="HATPase_c"/>
    <property type="match status" value="1"/>
</dbReference>
<dbReference type="AlphaFoldDB" id="A0A5J4IND6"/>
<dbReference type="PRINTS" id="PR00344">
    <property type="entry name" value="BCTRLSENSOR"/>
</dbReference>
<dbReference type="SMART" id="SM00387">
    <property type="entry name" value="HATPase_c"/>
    <property type="match status" value="1"/>
</dbReference>
<keyword evidence="6" id="KW-1133">Transmembrane helix</keyword>
<feature type="domain" description="Histidine kinase" evidence="7">
    <location>
        <begin position="375"/>
        <end position="596"/>
    </location>
</feature>
<keyword evidence="6" id="KW-0472">Membrane</keyword>
<dbReference type="CDD" id="cd00082">
    <property type="entry name" value="HisKA"/>
    <property type="match status" value="1"/>
</dbReference>
<feature type="domain" description="Response regulatory" evidence="8">
    <location>
        <begin position="618"/>
        <end position="732"/>
    </location>
</feature>
<evidence type="ECO:0000256" key="4">
    <source>
        <dbReference type="PROSITE-ProRule" id="PRU00169"/>
    </source>
</evidence>
<dbReference type="InterPro" id="IPR003661">
    <property type="entry name" value="HisK_dim/P_dom"/>
</dbReference>
<keyword evidence="5" id="KW-0175">Coiled coil</keyword>
<dbReference type="Gene3D" id="1.10.287.130">
    <property type="match status" value="1"/>
</dbReference>
<evidence type="ECO:0000256" key="1">
    <source>
        <dbReference type="ARBA" id="ARBA00000085"/>
    </source>
</evidence>
<dbReference type="PANTHER" id="PTHR45339:SF5">
    <property type="entry name" value="HISTIDINE KINASE"/>
    <property type="match status" value="1"/>
</dbReference>
<dbReference type="InterPro" id="IPR011990">
    <property type="entry name" value="TPR-like_helical_dom_sf"/>
</dbReference>
<dbReference type="EC" id="2.7.13.3" evidence="2"/>
<dbReference type="InterPro" id="IPR036890">
    <property type="entry name" value="HATPase_C_sf"/>
</dbReference>
<dbReference type="GO" id="GO:0000155">
    <property type="term" value="F:phosphorelay sensor kinase activity"/>
    <property type="evidence" value="ECO:0007669"/>
    <property type="project" value="InterPro"/>
</dbReference>
<evidence type="ECO:0000256" key="2">
    <source>
        <dbReference type="ARBA" id="ARBA00012438"/>
    </source>
</evidence>
<evidence type="ECO:0000259" key="7">
    <source>
        <dbReference type="PROSITE" id="PS50109"/>
    </source>
</evidence>
<dbReference type="SUPFAM" id="SSF47384">
    <property type="entry name" value="Homodimeric domain of signal transducing histidine kinase"/>
    <property type="match status" value="1"/>
</dbReference>
<keyword evidence="10" id="KW-1185">Reference proteome</keyword>
<dbReference type="PANTHER" id="PTHR45339">
    <property type="entry name" value="HYBRID SIGNAL TRANSDUCTION HISTIDINE KINASE J"/>
    <property type="match status" value="1"/>
</dbReference>
<organism evidence="9 10">
    <name type="scientific">Patiriisocius marinus</name>
    <dbReference type="NCBI Taxonomy" id="1397112"/>
    <lineage>
        <taxon>Bacteria</taxon>
        <taxon>Pseudomonadati</taxon>
        <taxon>Bacteroidota</taxon>
        <taxon>Flavobacteriia</taxon>
        <taxon>Flavobacteriales</taxon>
        <taxon>Flavobacteriaceae</taxon>
        <taxon>Patiriisocius</taxon>
    </lineage>
</organism>
<feature type="modified residue" description="4-aspartylphosphate" evidence="4">
    <location>
        <position position="667"/>
    </location>
</feature>
<gene>
    <name evidence="9" type="ORF">ULMA_09770</name>
</gene>
<dbReference type="CDD" id="cd17546">
    <property type="entry name" value="REC_hyHK_CKI1_RcsC-like"/>
    <property type="match status" value="1"/>
</dbReference>
<evidence type="ECO:0000313" key="9">
    <source>
        <dbReference type="EMBL" id="GER58869.1"/>
    </source>
</evidence>
<dbReference type="InterPro" id="IPR005467">
    <property type="entry name" value="His_kinase_dom"/>
</dbReference>
<comment type="catalytic activity">
    <reaction evidence="1">
        <text>ATP + protein L-histidine = ADP + protein N-phospho-L-histidine.</text>
        <dbReference type="EC" id="2.7.13.3"/>
    </reaction>
</comment>
<sequence length="739" mass="84424">MNVFKAIFLLLFVSNTGYSQQDTIKNTKDSILIELIEQTIDSSTIYYNSGIFTKSLMSNIKLLDLAKQSKNPRYLSKAHRFLAYDFLIVGDTLLARENLENSRKYAEIFNDDLTVGLSYMDLANYHSRSDLDYKKALKYHEISITKIKKSKDSIELAKAYYNTIITAFYSEQYDIGLKYLKILGSPGFDKYKPDYFSSSEKTYWATYYNENGQYLQAEKVAREALILTKDNGTPAEKYDAYEQLAVSFYGQKRYKEAYDYRLSSEYYFDESQGLIQDEQSQAALAKLKVEQYKNQIADQKEKTALQAEIAESKNNLNNILIIVCLGGLLLFIALFVAYTKRRDLNLALRKKNEEYLQAKEKSELLAKAKSKFFSTVSHELRTPLYGVIGLSSILLEDPKLKSHEKDLKSLKFSADYLLALINDVLQINKIDSNNLENELSQFNIREFIQSITATFEYMRLQNKNKIVVKIDSKIPEYLQGNVVRLSQILMNLVGNALKFTENGTITISLILEELKDNNDYNILFSITDTGIGIPKDKQATIFDEFTQVESLNYVYQGTGLGLPIVKKLLQASNSNLLLESELGKGTKVSFDLNFKEVTKHINTVSKPLLNESLLQDKKILVAEDNRINQIVTKKILEKKGVICSIAENGDEAVNLIKNNHFDLILMDLNMPIMNGFEATIETRKFNSTIPIIALTAVEVEEVRNEIYAAGMDDIIVKPYDDSQFTRIILENLISKNYDK</sequence>
<dbReference type="Pfam" id="PF00072">
    <property type="entry name" value="Response_reg"/>
    <property type="match status" value="1"/>
</dbReference>
<dbReference type="EMBL" id="BKCG01000001">
    <property type="protein sequence ID" value="GER58869.1"/>
    <property type="molecule type" value="Genomic_DNA"/>
</dbReference>
<dbReference type="PROSITE" id="PS50110">
    <property type="entry name" value="RESPONSE_REGULATORY"/>
    <property type="match status" value="1"/>
</dbReference>
<keyword evidence="9" id="KW-0418">Kinase</keyword>
<dbReference type="SUPFAM" id="SSF55874">
    <property type="entry name" value="ATPase domain of HSP90 chaperone/DNA topoisomerase II/histidine kinase"/>
    <property type="match status" value="1"/>
</dbReference>
<evidence type="ECO:0000256" key="5">
    <source>
        <dbReference type="SAM" id="Coils"/>
    </source>
</evidence>
<dbReference type="SUPFAM" id="SSF52172">
    <property type="entry name" value="CheY-like"/>
    <property type="match status" value="1"/>
</dbReference>
<dbReference type="InterPro" id="IPR001789">
    <property type="entry name" value="Sig_transdc_resp-reg_receiver"/>
</dbReference>
<evidence type="ECO:0000256" key="3">
    <source>
        <dbReference type="ARBA" id="ARBA00022553"/>
    </source>
</evidence>
<dbReference type="SMART" id="SM00448">
    <property type="entry name" value="REC"/>
    <property type="match status" value="1"/>
</dbReference>
<protein>
    <recommendedName>
        <fullName evidence="2">histidine kinase</fullName>
        <ecNumber evidence="2">2.7.13.3</ecNumber>
    </recommendedName>
</protein>
<dbReference type="SMART" id="SM00388">
    <property type="entry name" value="HisKA"/>
    <property type="match status" value="1"/>
</dbReference>
<dbReference type="Gene3D" id="1.25.40.10">
    <property type="entry name" value="Tetratricopeptide repeat domain"/>
    <property type="match status" value="1"/>
</dbReference>
<reference evidence="9 10" key="1">
    <citation type="submission" date="2019-08" db="EMBL/GenBank/DDBJ databases">
        <title>Draft genome sequence of Ulvibacter marinus type strain NBRC 109484.</title>
        <authorList>
            <person name="Kawano K."/>
            <person name="Ushijima N."/>
            <person name="Kihara M."/>
            <person name="Itoh H."/>
        </authorList>
    </citation>
    <scope>NUCLEOTIDE SEQUENCE [LARGE SCALE GENOMIC DNA]</scope>
    <source>
        <strain evidence="9 10">NBRC 109484</strain>
    </source>
</reference>
<dbReference type="InterPro" id="IPR003594">
    <property type="entry name" value="HATPase_dom"/>
</dbReference>
<keyword evidence="3 4" id="KW-0597">Phosphoprotein</keyword>
<keyword evidence="6" id="KW-0812">Transmembrane</keyword>
<dbReference type="RefSeq" id="WP_151672919.1">
    <property type="nucleotide sequence ID" value="NZ_BKCG01000001.1"/>
</dbReference>
<accession>A0A5J4IND6</accession>
<evidence type="ECO:0000259" key="8">
    <source>
        <dbReference type="PROSITE" id="PS50110"/>
    </source>
</evidence>
<dbReference type="Gene3D" id="3.30.565.10">
    <property type="entry name" value="Histidine kinase-like ATPase, C-terminal domain"/>
    <property type="match status" value="1"/>
</dbReference>
<comment type="caution">
    <text evidence="9">The sequence shown here is derived from an EMBL/GenBank/DDBJ whole genome shotgun (WGS) entry which is preliminary data.</text>
</comment>
<evidence type="ECO:0000256" key="6">
    <source>
        <dbReference type="SAM" id="Phobius"/>
    </source>
</evidence>